<feature type="transmembrane region" description="Helical" evidence="7">
    <location>
        <begin position="12"/>
        <end position="35"/>
    </location>
</feature>
<organism evidence="9 10">
    <name type="scientific">Clarias magur</name>
    <name type="common">Asian catfish</name>
    <name type="synonym">Macropteronotus magur</name>
    <dbReference type="NCBI Taxonomy" id="1594786"/>
    <lineage>
        <taxon>Eukaryota</taxon>
        <taxon>Metazoa</taxon>
        <taxon>Chordata</taxon>
        <taxon>Craniata</taxon>
        <taxon>Vertebrata</taxon>
        <taxon>Euteleostomi</taxon>
        <taxon>Actinopterygii</taxon>
        <taxon>Neopterygii</taxon>
        <taxon>Teleostei</taxon>
        <taxon>Ostariophysi</taxon>
        <taxon>Siluriformes</taxon>
        <taxon>Clariidae</taxon>
        <taxon>Clarias</taxon>
    </lineage>
</organism>
<dbReference type="GO" id="GO:0009755">
    <property type="term" value="P:hormone-mediated signaling pathway"/>
    <property type="evidence" value="ECO:0007669"/>
    <property type="project" value="TreeGrafter"/>
</dbReference>
<dbReference type="GO" id="GO:0008528">
    <property type="term" value="F:G protein-coupled peptide receptor activity"/>
    <property type="evidence" value="ECO:0007669"/>
    <property type="project" value="TreeGrafter"/>
</dbReference>
<comment type="subcellular location">
    <subcellularLocation>
        <location evidence="1">Membrane</location>
    </subcellularLocation>
</comment>
<dbReference type="GO" id="GO:0008584">
    <property type="term" value="P:male gonad development"/>
    <property type="evidence" value="ECO:0007669"/>
    <property type="project" value="TreeGrafter"/>
</dbReference>
<dbReference type="Proteomes" id="UP000727407">
    <property type="component" value="Unassembled WGS sequence"/>
</dbReference>
<evidence type="ECO:0000259" key="8">
    <source>
        <dbReference type="PROSITE" id="PS50262"/>
    </source>
</evidence>
<keyword evidence="10" id="KW-1185">Reference proteome</keyword>
<dbReference type="PANTHER" id="PTHR24372">
    <property type="entry name" value="GLYCOPROTEIN HORMONE RECEPTOR"/>
    <property type="match status" value="1"/>
</dbReference>
<keyword evidence="5 7" id="KW-1133">Transmembrane helix</keyword>
<dbReference type="SUPFAM" id="SSF81321">
    <property type="entry name" value="Family A G protein-coupled receptor-like"/>
    <property type="match status" value="1"/>
</dbReference>
<comment type="caution">
    <text evidence="9">The sequence shown here is derived from an EMBL/GenBank/DDBJ whole genome shotgun (WGS) entry which is preliminary data.</text>
</comment>
<dbReference type="InterPro" id="IPR000276">
    <property type="entry name" value="GPCR_Rhodpsn"/>
</dbReference>
<proteinExistence type="predicted"/>
<evidence type="ECO:0000256" key="7">
    <source>
        <dbReference type="SAM" id="Phobius"/>
    </source>
</evidence>
<sequence length="213" mass="23984">MRLERQMRLHHAYCVMAFGWVFSVLAALMPVIGVSSYMKTSICLPMDVETVSSQVYIMLLLFLNVLAFLAVCACYVRIYITVRHPASVPDSADARVAKRMAVLVFTDFLCMAPISFFAISAALRQPLITVSHAKVLLVLFYPINSCANPFLYAFFTKSFKQDFFVLTSRFGCFESRARVYRIETSSLHNGPRMCSPMSSDGTLYSLGHVAHHH</sequence>
<reference evidence="9" key="1">
    <citation type="submission" date="2020-07" db="EMBL/GenBank/DDBJ databases">
        <title>Clarias magur genome sequencing, assembly and annotation.</title>
        <authorList>
            <person name="Kushwaha B."/>
            <person name="Kumar R."/>
            <person name="Das P."/>
            <person name="Joshi C.G."/>
            <person name="Kumar D."/>
            <person name="Nagpure N.S."/>
            <person name="Pandey M."/>
            <person name="Agarwal S."/>
            <person name="Srivastava S."/>
            <person name="Singh M."/>
            <person name="Sahoo L."/>
            <person name="Jayasankar P."/>
            <person name="Meher P.K."/>
            <person name="Koringa P.G."/>
            <person name="Iquebal M.A."/>
            <person name="Das S.P."/>
            <person name="Bit A."/>
            <person name="Patnaik S."/>
            <person name="Patel N."/>
            <person name="Shah T.M."/>
            <person name="Hinsu A."/>
            <person name="Jena J.K."/>
        </authorList>
    </citation>
    <scope>NUCLEOTIDE SEQUENCE</scope>
    <source>
        <strain evidence="9">CIFAMagur01</strain>
        <tissue evidence="9">Testis</tissue>
    </source>
</reference>
<dbReference type="Gene3D" id="1.20.1070.10">
    <property type="entry name" value="Rhodopsin 7-helix transmembrane proteins"/>
    <property type="match status" value="1"/>
</dbReference>
<dbReference type="GO" id="GO:0005886">
    <property type="term" value="C:plasma membrane"/>
    <property type="evidence" value="ECO:0007669"/>
    <property type="project" value="TreeGrafter"/>
</dbReference>
<keyword evidence="3 7" id="KW-0812">Transmembrane</keyword>
<keyword evidence="6 7" id="KW-0472">Membrane</keyword>
<evidence type="ECO:0000313" key="9">
    <source>
        <dbReference type="EMBL" id="KAF5907400.1"/>
    </source>
</evidence>
<gene>
    <name evidence="9" type="primary">fsh-r</name>
    <name evidence="9" type="ORF">DAT39_002907</name>
</gene>
<accession>A0A8J4UZV2</accession>
<dbReference type="PRINTS" id="PR00237">
    <property type="entry name" value="GPCRRHODOPSN"/>
</dbReference>
<dbReference type="PRINTS" id="PR00373">
    <property type="entry name" value="GLYCHORMONER"/>
</dbReference>
<evidence type="ECO:0000256" key="3">
    <source>
        <dbReference type="ARBA" id="ARBA00022692"/>
    </source>
</evidence>
<dbReference type="SMR" id="A0A8J4UZV2"/>
<dbReference type="EMBL" id="QNUK01000022">
    <property type="protein sequence ID" value="KAF5907400.1"/>
    <property type="molecule type" value="Genomic_DNA"/>
</dbReference>
<dbReference type="GO" id="GO:0004963">
    <property type="term" value="F:follicle-stimulating hormone receptor activity"/>
    <property type="evidence" value="ECO:0007669"/>
    <property type="project" value="TreeGrafter"/>
</dbReference>
<dbReference type="AlphaFoldDB" id="A0A8J4UZV2"/>
<evidence type="ECO:0000313" key="10">
    <source>
        <dbReference type="Proteomes" id="UP000727407"/>
    </source>
</evidence>
<name>A0A8J4UZV2_CLAMG</name>
<evidence type="ECO:0000256" key="2">
    <source>
        <dbReference type="ARBA" id="ARBA00022614"/>
    </source>
</evidence>
<dbReference type="InterPro" id="IPR017452">
    <property type="entry name" value="GPCR_Rhodpsn_7TM"/>
</dbReference>
<dbReference type="OrthoDB" id="5981530at2759"/>
<dbReference type="GO" id="GO:0007189">
    <property type="term" value="P:adenylate cyclase-activating G protein-coupled receptor signaling pathway"/>
    <property type="evidence" value="ECO:0007669"/>
    <property type="project" value="TreeGrafter"/>
</dbReference>
<dbReference type="PROSITE" id="PS50262">
    <property type="entry name" value="G_PROTEIN_RECEP_F1_2"/>
    <property type="match status" value="1"/>
</dbReference>
<protein>
    <submittedName>
        <fullName evidence="9">Follicle-stimulating hormone receptor-like</fullName>
    </submittedName>
</protein>
<evidence type="ECO:0000256" key="4">
    <source>
        <dbReference type="ARBA" id="ARBA00022737"/>
    </source>
</evidence>
<dbReference type="Pfam" id="PF00001">
    <property type="entry name" value="7tm_1"/>
    <property type="match status" value="1"/>
</dbReference>
<evidence type="ECO:0000256" key="5">
    <source>
        <dbReference type="ARBA" id="ARBA00022989"/>
    </source>
</evidence>
<keyword evidence="9" id="KW-0675">Receptor</keyword>
<keyword evidence="4" id="KW-0677">Repeat</keyword>
<dbReference type="InterPro" id="IPR002131">
    <property type="entry name" value="Gphrmn_rcpt_fam"/>
</dbReference>
<feature type="transmembrane region" description="Helical" evidence="7">
    <location>
        <begin position="135"/>
        <end position="155"/>
    </location>
</feature>
<feature type="domain" description="G-protein coupled receptors family 1 profile" evidence="8">
    <location>
        <begin position="1"/>
        <end position="152"/>
    </location>
</feature>
<keyword evidence="2" id="KW-0433">Leucine-rich repeat</keyword>
<feature type="transmembrane region" description="Helical" evidence="7">
    <location>
        <begin position="55"/>
        <end position="80"/>
    </location>
</feature>
<feature type="transmembrane region" description="Helical" evidence="7">
    <location>
        <begin position="101"/>
        <end position="123"/>
    </location>
</feature>
<dbReference type="PANTHER" id="PTHR24372:SF5">
    <property type="entry name" value="FOLLICLE-STIMULATING HORMONE RECEPTOR"/>
    <property type="match status" value="1"/>
</dbReference>
<evidence type="ECO:0000256" key="1">
    <source>
        <dbReference type="ARBA" id="ARBA00004370"/>
    </source>
</evidence>
<evidence type="ECO:0000256" key="6">
    <source>
        <dbReference type="ARBA" id="ARBA00023136"/>
    </source>
</evidence>